<feature type="domain" description="RsdA/BaiN/AoA(So)-like insert" evidence="5">
    <location>
        <begin position="192"/>
        <end position="369"/>
    </location>
</feature>
<accession>A0A1G7GZ87</accession>
<dbReference type="PANTHER" id="PTHR42887:SF2">
    <property type="entry name" value="OS12G0638800 PROTEIN"/>
    <property type="match status" value="1"/>
</dbReference>
<dbReference type="InterPro" id="IPR023166">
    <property type="entry name" value="BaiN-like_dom_sf"/>
</dbReference>
<dbReference type="NCBIfam" id="TIGR00275">
    <property type="entry name" value="aminoacetone oxidase family FAD-binding enzyme"/>
    <property type="match status" value="1"/>
</dbReference>
<name>A0A1G7GZ87_9FLAO</name>
<dbReference type="PRINTS" id="PR00368">
    <property type="entry name" value="FADPNR"/>
</dbReference>
<dbReference type="SUPFAM" id="SSF160996">
    <property type="entry name" value="HI0933 insert domain-like"/>
    <property type="match status" value="1"/>
</dbReference>
<dbReference type="InterPro" id="IPR057661">
    <property type="entry name" value="RsdA/BaiN/AoA(So)_Rossmann"/>
</dbReference>
<keyword evidence="3" id="KW-0274">FAD</keyword>
<reference evidence="7" key="1">
    <citation type="submission" date="2016-10" db="EMBL/GenBank/DDBJ databases">
        <authorList>
            <person name="Varghese N."/>
            <person name="Submissions S."/>
        </authorList>
    </citation>
    <scope>NUCLEOTIDE SEQUENCE [LARGE SCALE GENOMIC DNA]</scope>
    <source>
        <strain evidence="7">DSM 24729</strain>
    </source>
</reference>
<dbReference type="Proteomes" id="UP000182114">
    <property type="component" value="Unassembled WGS sequence"/>
</dbReference>
<dbReference type="InterPro" id="IPR036188">
    <property type="entry name" value="FAD/NAD-bd_sf"/>
</dbReference>
<comment type="cofactor">
    <cofactor evidence="1">
        <name>FAD</name>
        <dbReference type="ChEBI" id="CHEBI:57692"/>
    </cofactor>
</comment>
<dbReference type="InterPro" id="IPR055178">
    <property type="entry name" value="RsdA/BaiN/AoA(So)-like_dom"/>
</dbReference>
<organism evidence="6 7">
    <name type="scientific">Cellulophaga baltica</name>
    <dbReference type="NCBI Taxonomy" id="76594"/>
    <lineage>
        <taxon>Bacteria</taxon>
        <taxon>Pseudomonadati</taxon>
        <taxon>Bacteroidota</taxon>
        <taxon>Flavobacteriia</taxon>
        <taxon>Flavobacteriales</taxon>
        <taxon>Flavobacteriaceae</taxon>
        <taxon>Cellulophaga</taxon>
    </lineage>
</organism>
<dbReference type="Pfam" id="PF03486">
    <property type="entry name" value="HI0933_like"/>
    <property type="match status" value="1"/>
</dbReference>
<dbReference type="EMBL" id="FNBD01000005">
    <property type="protein sequence ID" value="SDE93490.1"/>
    <property type="molecule type" value="Genomic_DNA"/>
</dbReference>
<dbReference type="Gene3D" id="3.50.50.60">
    <property type="entry name" value="FAD/NAD(P)-binding domain"/>
    <property type="match status" value="1"/>
</dbReference>
<evidence type="ECO:0008006" key="8">
    <source>
        <dbReference type="Google" id="ProtNLM"/>
    </source>
</evidence>
<dbReference type="InterPro" id="IPR004792">
    <property type="entry name" value="BaiN-like"/>
</dbReference>
<gene>
    <name evidence="6" type="ORF">SAMN04487992_105160</name>
</gene>
<evidence type="ECO:0000259" key="5">
    <source>
        <dbReference type="Pfam" id="PF22780"/>
    </source>
</evidence>
<dbReference type="AlphaFoldDB" id="A0A1G7GZ87"/>
<protein>
    <recommendedName>
        <fullName evidence="8">Flavoprotein, HI0933 family</fullName>
    </recommendedName>
</protein>
<dbReference type="eggNOG" id="COG2081">
    <property type="taxonomic scope" value="Bacteria"/>
</dbReference>
<evidence type="ECO:0000313" key="7">
    <source>
        <dbReference type="Proteomes" id="UP000182114"/>
    </source>
</evidence>
<evidence type="ECO:0000313" key="6">
    <source>
        <dbReference type="EMBL" id="SDE93490.1"/>
    </source>
</evidence>
<sequence>MFDVIIVGGGAAGFYAAIHIAEANPAFKIAILERGKEVLTKVKVSGGGRCNVTHAEFDPNELVKNYPRGEKELRGPFHTYCSGDTIAFFDKRGITLKIEEDGRMFPESNTSQTIVDCFTSEAERLGIKLLRNSSVVAIETVQKSEESPLEGWMIASIQKKYYAKKILVTTGSNPKIWKLLEKLGHTIVPPVPSLFTFNIKDDRIDGIPGVSTYASVEVLEKTLPSKVTINLKSKVASKALLVSEGPLLITHWGMSGPAILKLSAWGARMLNDWNYRFKIKVNWLPEYEEEGMLQLLLQIKGVEAKKTVLRTNAVAIPKRLWVHLVKASDISEEVKWADVTKIQLQQLAKELTAGEYQVDGKSTFKEEFVTAGGVDLKEINFKTYESKIVTNLFFAGEVINVDAITGGFNFQNAWTSGYISAQAIAAKKISL</sequence>
<dbReference type="PANTHER" id="PTHR42887">
    <property type="entry name" value="OS12G0638800 PROTEIN"/>
    <property type="match status" value="1"/>
</dbReference>
<dbReference type="SUPFAM" id="SSF51905">
    <property type="entry name" value="FAD/NAD(P)-binding domain"/>
    <property type="match status" value="1"/>
</dbReference>
<evidence type="ECO:0000256" key="3">
    <source>
        <dbReference type="ARBA" id="ARBA00022827"/>
    </source>
</evidence>
<evidence type="ECO:0000259" key="4">
    <source>
        <dbReference type="Pfam" id="PF03486"/>
    </source>
</evidence>
<feature type="domain" description="RsdA/BaiN/AoA(So)-like Rossmann fold-like" evidence="4">
    <location>
        <begin position="3"/>
        <end position="422"/>
    </location>
</feature>
<keyword evidence="2" id="KW-0285">Flavoprotein</keyword>
<dbReference type="Gene3D" id="2.40.30.10">
    <property type="entry name" value="Translation factors"/>
    <property type="match status" value="1"/>
</dbReference>
<dbReference type="Gene3D" id="1.10.8.260">
    <property type="entry name" value="HI0933 insert domain-like"/>
    <property type="match status" value="1"/>
</dbReference>
<evidence type="ECO:0000256" key="1">
    <source>
        <dbReference type="ARBA" id="ARBA00001974"/>
    </source>
</evidence>
<proteinExistence type="predicted"/>
<dbReference type="Pfam" id="PF22780">
    <property type="entry name" value="HI0933_like_1st"/>
    <property type="match status" value="1"/>
</dbReference>
<dbReference type="RefSeq" id="WP_074538310.1">
    <property type="nucleotide sequence ID" value="NZ_FNBD01000005.1"/>
</dbReference>
<evidence type="ECO:0000256" key="2">
    <source>
        <dbReference type="ARBA" id="ARBA00022630"/>
    </source>
</evidence>
<keyword evidence="7" id="KW-1185">Reference proteome</keyword>
<dbReference type="PRINTS" id="PR00411">
    <property type="entry name" value="PNDRDTASEI"/>
</dbReference>